<proteinExistence type="predicted"/>
<dbReference type="HOGENOM" id="CLU_067202_2_1_11"/>
<dbReference type="GO" id="GO:0016301">
    <property type="term" value="F:kinase activity"/>
    <property type="evidence" value="ECO:0007669"/>
    <property type="project" value="InterPro"/>
</dbReference>
<keyword evidence="3" id="KW-1185">Reference proteome</keyword>
<sequence>MSDTLAAAAALVPDAGQRRVLGLAGPPAAGKSTLARELVDGLNRRFGPGTAANVPLDGFHLSNAQLERLGVADRKGAIFTFDVDGYLALLRRLLAERSRDVYVPDYDRTLHEPIAARHVVAPGVRLVVTEGNYLASPAEGWREIADLAIELWYVETPDEERLRRLVRRHSSGGRGVRAARERAHHNDVPNGELVKVDRDRCARVITTGPWRS</sequence>
<dbReference type="eggNOG" id="COG0572">
    <property type="taxonomic scope" value="Bacteria"/>
</dbReference>
<name>D3Q854_STANL</name>
<organism evidence="2 3">
    <name type="scientific">Stackebrandtia nassauensis (strain DSM 44728 / CIP 108903 / NRRL B-16338 / NBRC 102104 / LLR-40K-21)</name>
    <dbReference type="NCBI Taxonomy" id="446470"/>
    <lineage>
        <taxon>Bacteria</taxon>
        <taxon>Bacillati</taxon>
        <taxon>Actinomycetota</taxon>
        <taxon>Actinomycetes</taxon>
        <taxon>Glycomycetales</taxon>
        <taxon>Glycomycetaceae</taxon>
        <taxon>Stackebrandtia</taxon>
    </lineage>
</organism>
<gene>
    <name evidence="2" type="ordered locus">Snas_0848</name>
</gene>
<dbReference type="PANTHER" id="PTHR10285">
    <property type="entry name" value="URIDINE KINASE"/>
    <property type="match status" value="1"/>
</dbReference>
<dbReference type="RefSeq" id="WP_013016130.1">
    <property type="nucleotide sequence ID" value="NC_013947.1"/>
</dbReference>
<dbReference type="InterPro" id="IPR006083">
    <property type="entry name" value="PRK/URK"/>
</dbReference>
<evidence type="ECO:0000259" key="1">
    <source>
        <dbReference type="Pfam" id="PF00485"/>
    </source>
</evidence>
<dbReference type="GO" id="GO:0005524">
    <property type="term" value="F:ATP binding"/>
    <property type="evidence" value="ECO:0007669"/>
    <property type="project" value="InterPro"/>
</dbReference>
<feature type="domain" description="Phosphoribulokinase/uridine kinase" evidence="1">
    <location>
        <begin position="20"/>
        <end position="177"/>
    </location>
</feature>
<dbReference type="KEGG" id="sna:Snas_0848"/>
<protein>
    <recommendedName>
        <fullName evidence="1">Phosphoribulokinase/uridine kinase domain-containing protein</fullName>
    </recommendedName>
</protein>
<dbReference type="EMBL" id="CP001778">
    <property type="protein sequence ID" value="ADD40559.1"/>
    <property type="molecule type" value="Genomic_DNA"/>
</dbReference>
<evidence type="ECO:0000313" key="2">
    <source>
        <dbReference type="EMBL" id="ADD40559.1"/>
    </source>
</evidence>
<dbReference type="Gene3D" id="3.40.50.300">
    <property type="entry name" value="P-loop containing nucleotide triphosphate hydrolases"/>
    <property type="match status" value="1"/>
</dbReference>
<dbReference type="STRING" id="446470.Snas_0848"/>
<dbReference type="OrthoDB" id="3192509at2"/>
<dbReference type="NCBIfam" id="NF006743">
    <property type="entry name" value="PRK09270.1-2"/>
    <property type="match status" value="1"/>
</dbReference>
<dbReference type="Proteomes" id="UP000000844">
    <property type="component" value="Chromosome"/>
</dbReference>
<dbReference type="InterPro" id="IPR027417">
    <property type="entry name" value="P-loop_NTPase"/>
</dbReference>
<dbReference type="AlphaFoldDB" id="D3Q854"/>
<dbReference type="SUPFAM" id="SSF52540">
    <property type="entry name" value="P-loop containing nucleoside triphosphate hydrolases"/>
    <property type="match status" value="1"/>
</dbReference>
<accession>D3Q854</accession>
<reference evidence="2 3" key="1">
    <citation type="journal article" date="2009" name="Stand. Genomic Sci.">
        <title>Complete genome sequence of Stackebrandtia nassauensis type strain (LLR-40K-21).</title>
        <authorList>
            <person name="Munk C."/>
            <person name="Lapidus A."/>
            <person name="Copeland A."/>
            <person name="Jando M."/>
            <person name="Mayilraj S."/>
            <person name="Glavina Del Rio T."/>
            <person name="Nolan M."/>
            <person name="Chen F."/>
            <person name="Lucas S."/>
            <person name="Tice H."/>
            <person name="Cheng J.F."/>
            <person name="Han C."/>
            <person name="Detter J.C."/>
            <person name="Bruce D."/>
            <person name="Goodwin L."/>
            <person name="Chain P."/>
            <person name="Pitluck S."/>
            <person name="Goker M."/>
            <person name="Ovchinikova G."/>
            <person name="Pati A."/>
            <person name="Ivanova N."/>
            <person name="Mavromatis K."/>
            <person name="Chen A."/>
            <person name="Palaniappan K."/>
            <person name="Land M."/>
            <person name="Hauser L."/>
            <person name="Chang Y.J."/>
            <person name="Jeffries C.D."/>
            <person name="Bristow J."/>
            <person name="Eisen J.A."/>
            <person name="Markowitz V."/>
            <person name="Hugenholtz P."/>
            <person name="Kyrpides N.C."/>
            <person name="Klenk H.P."/>
        </authorList>
    </citation>
    <scope>NUCLEOTIDE SEQUENCE [LARGE SCALE GENOMIC DNA]</scope>
    <source>
        <strain evidence="3">DSM 44728 / CIP 108903 / NRRL B-16338 / NBRC 102104 / LLR-40K-21</strain>
    </source>
</reference>
<evidence type="ECO:0000313" key="3">
    <source>
        <dbReference type="Proteomes" id="UP000000844"/>
    </source>
</evidence>
<dbReference type="Pfam" id="PF00485">
    <property type="entry name" value="PRK"/>
    <property type="match status" value="1"/>
</dbReference>